<dbReference type="SUPFAM" id="SSF53335">
    <property type="entry name" value="S-adenosyl-L-methionine-dependent methyltransferases"/>
    <property type="match status" value="1"/>
</dbReference>
<accession>A0A919UK26</accession>
<evidence type="ECO:0000313" key="2">
    <source>
        <dbReference type="EMBL" id="GIG53293.1"/>
    </source>
</evidence>
<comment type="caution">
    <text evidence="2">The sequence shown here is derived from an EMBL/GenBank/DDBJ whole genome shotgun (WGS) entry which is preliminary data.</text>
</comment>
<keyword evidence="3" id="KW-1185">Reference proteome</keyword>
<dbReference type="EMBL" id="BONR01000001">
    <property type="protein sequence ID" value="GIG53293.1"/>
    <property type="molecule type" value="Genomic_DNA"/>
</dbReference>
<dbReference type="InterPro" id="IPR029063">
    <property type="entry name" value="SAM-dependent_MTases_sf"/>
</dbReference>
<dbReference type="RefSeq" id="WP_203652778.1">
    <property type="nucleotide sequence ID" value="NZ_BONR01000001.1"/>
</dbReference>
<reference evidence="2" key="1">
    <citation type="submission" date="2021-01" db="EMBL/GenBank/DDBJ databases">
        <title>Whole genome shotgun sequence of Demequina activiva NBRC 110675.</title>
        <authorList>
            <person name="Komaki H."/>
            <person name="Tamura T."/>
        </authorList>
    </citation>
    <scope>NUCLEOTIDE SEQUENCE</scope>
    <source>
        <strain evidence="2">NBRC 110675</strain>
    </source>
</reference>
<dbReference type="CDD" id="cd02440">
    <property type="entry name" value="AdoMet_MTases"/>
    <property type="match status" value="1"/>
</dbReference>
<dbReference type="Gene3D" id="3.40.50.150">
    <property type="entry name" value="Vaccinia Virus protein VP39"/>
    <property type="match status" value="1"/>
</dbReference>
<proteinExistence type="predicted"/>
<protein>
    <recommendedName>
        <fullName evidence="1">Methyltransferase domain-containing protein</fullName>
    </recommendedName>
</protein>
<name>A0A919UK26_9MICO</name>
<dbReference type="Proteomes" id="UP000652354">
    <property type="component" value="Unassembled WGS sequence"/>
</dbReference>
<dbReference type="InterPro" id="IPR041698">
    <property type="entry name" value="Methyltransf_25"/>
</dbReference>
<evidence type="ECO:0000259" key="1">
    <source>
        <dbReference type="Pfam" id="PF13649"/>
    </source>
</evidence>
<organism evidence="2 3">
    <name type="scientific">Demequina activiva</name>
    <dbReference type="NCBI Taxonomy" id="1582364"/>
    <lineage>
        <taxon>Bacteria</taxon>
        <taxon>Bacillati</taxon>
        <taxon>Actinomycetota</taxon>
        <taxon>Actinomycetes</taxon>
        <taxon>Micrococcales</taxon>
        <taxon>Demequinaceae</taxon>
        <taxon>Demequina</taxon>
    </lineage>
</organism>
<dbReference type="Pfam" id="PF13649">
    <property type="entry name" value="Methyltransf_25"/>
    <property type="match status" value="1"/>
</dbReference>
<sequence>METSTDLLEVLDVLWDSAPDSGERVPVRKADARARLSDRGQDRAARLVDAIPARGDGTLDTQAVDDIFLAVHLELGRLSEFVHVPQAMASSLAPIVERLREETTGTIRVVDVGCGLGFDTRVLAHTRALGPDVEFVGLDFNGLLVDAAARLARAESIPVRFVHGDALDPGNAIEDPARTLMISSGVLHHIGASALPAFFARHAELSVAGFAHFDPAPGFWTRAGAWMLHSTRMREPVSRYDGAMSMRRALPASTLLPLARAGVGEAYELTCEDPSRLVPQPDRIVRPIVGRRR</sequence>
<evidence type="ECO:0000313" key="3">
    <source>
        <dbReference type="Proteomes" id="UP000652354"/>
    </source>
</evidence>
<dbReference type="AlphaFoldDB" id="A0A919UK26"/>
<feature type="domain" description="Methyltransferase" evidence="1">
    <location>
        <begin position="109"/>
        <end position="203"/>
    </location>
</feature>
<gene>
    <name evidence="2" type="ORF">Dac01nite_00450</name>
</gene>